<dbReference type="PANTHER" id="PTHR43312:SF1">
    <property type="entry name" value="NADP-DEPENDENT OXIDOREDUCTASE DOMAIN-CONTAINING PROTEIN"/>
    <property type="match status" value="1"/>
</dbReference>
<dbReference type="InterPro" id="IPR023210">
    <property type="entry name" value="NADP_OxRdtase_dom"/>
</dbReference>
<feature type="non-terminal residue" evidence="2">
    <location>
        <position position="229"/>
    </location>
</feature>
<dbReference type="InterPro" id="IPR036812">
    <property type="entry name" value="NAD(P)_OxRdtase_dom_sf"/>
</dbReference>
<sequence length="229" mass="25606">MKLVQFGALPIKVSEIGFGTSQLANTDNQYVGVKYLSVIEAKNILQRAIDRGINFFDTSPTYGTAEKLVGEFKRKYKDKLIVSTKAGLKPDGTRDFSANFLRQQVERSLKSLQVDCLDVFQLNKPSKKDFENIDLFGFLTDLKQQGKIKYSGVIVGEIEAGYKCIASGVVDCLQIFYNLLYQDTEDLILEAHDEGLGILVRSPLNSGLLTGVYKRDQSFDSNDARATFF</sequence>
<gene>
    <name evidence="2" type="ORF">METZ01_LOCUS485405</name>
</gene>
<dbReference type="Gene3D" id="3.20.20.100">
    <property type="entry name" value="NADP-dependent oxidoreductase domain"/>
    <property type="match status" value="1"/>
</dbReference>
<name>A0A383CKA3_9ZZZZ</name>
<dbReference type="SUPFAM" id="SSF51430">
    <property type="entry name" value="NAD(P)-linked oxidoreductase"/>
    <property type="match status" value="1"/>
</dbReference>
<dbReference type="Pfam" id="PF00248">
    <property type="entry name" value="Aldo_ket_red"/>
    <property type="match status" value="1"/>
</dbReference>
<dbReference type="CDD" id="cd19086">
    <property type="entry name" value="AKR_AKR11C1"/>
    <property type="match status" value="1"/>
</dbReference>
<dbReference type="AlphaFoldDB" id="A0A383CKA3"/>
<organism evidence="2">
    <name type="scientific">marine metagenome</name>
    <dbReference type="NCBI Taxonomy" id="408172"/>
    <lineage>
        <taxon>unclassified sequences</taxon>
        <taxon>metagenomes</taxon>
        <taxon>ecological metagenomes</taxon>
    </lineage>
</organism>
<feature type="domain" description="NADP-dependent oxidoreductase" evidence="1">
    <location>
        <begin position="15"/>
        <end position="225"/>
    </location>
</feature>
<evidence type="ECO:0000259" key="1">
    <source>
        <dbReference type="Pfam" id="PF00248"/>
    </source>
</evidence>
<dbReference type="EMBL" id="UINC01209504">
    <property type="protein sequence ID" value="SVE32551.1"/>
    <property type="molecule type" value="Genomic_DNA"/>
</dbReference>
<reference evidence="2" key="1">
    <citation type="submission" date="2018-05" db="EMBL/GenBank/DDBJ databases">
        <authorList>
            <person name="Lanie J.A."/>
            <person name="Ng W.-L."/>
            <person name="Kazmierczak K.M."/>
            <person name="Andrzejewski T.M."/>
            <person name="Davidsen T.M."/>
            <person name="Wayne K.J."/>
            <person name="Tettelin H."/>
            <person name="Glass J.I."/>
            <person name="Rusch D."/>
            <person name="Podicherti R."/>
            <person name="Tsui H.-C.T."/>
            <person name="Winkler M.E."/>
        </authorList>
    </citation>
    <scope>NUCLEOTIDE SEQUENCE</scope>
</reference>
<proteinExistence type="predicted"/>
<dbReference type="PANTHER" id="PTHR43312">
    <property type="entry name" value="D-THREO-ALDOSE 1-DEHYDROGENASE"/>
    <property type="match status" value="1"/>
</dbReference>
<evidence type="ECO:0000313" key="2">
    <source>
        <dbReference type="EMBL" id="SVE32551.1"/>
    </source>
</evidence>
<accession>A0A383CKA3</accession>
<protein>
    <recommendedName>
        <fullName evidence="1">NADP-dependent oxidoreductase domain-containing protein</fullName>
    </recommendedName>
</protein>
<dbReference type="InterPro" id="IPR053135">
    <property type="entry name" value="AKR2_Oxidoreductase"/>
</dbReference>